<evidence type="ECO:0000256" key="1">
    <source>
        <dbReference type="SAM" id="SignalP"/>
    </source>
</evidence>
<name>A0AA97FI30_9MICO</name>
<dbReference type="InterPro" id="IPR000914">
    <property type="entry name" value="SBP_5_dom"/>
</dbReference>
<dbReference type="PIRSF" id="PIRSF002741">
    <property type="entry name" value="MppA"/>
    <property type="match status" value="1"/>
</dbReference>
<dbReference type="Proteomes" id="UP001305498">
    <property type="component" value="Chromosome"/>
</dbReference>
<dbReference type="InterPro" id="IPR030678">
    <property type="entry name" value="Peptide/Ni-bd"/>
</dbReference>
<feature type="chain" id="PRO_5041733293" evidence="1">
    <location>
        <begin position="28"/>
        <end position="510"/>
    </location>
</feature>
<dbReference type="KEGG" id="mbet:N8K70_01825"/>
<dbReference type="SUPFAM" id="SSF53850">
    <property type="entry name" value="Periplasmic binding protein-like II"/>
    <property type="match status" value="1"/>
</dbReference>
<evidence type="ECO:0000313" key="4">
    <source>
        <dbReference type="Proteomes" id="UP001305498"/>
    </source>
</evidence>
<evidence type="ECO:0000259" key="2">
    <source>
        <dbReference type="Pfam" id="PF00496"/>
    </source>
</evidence>
<dbReference type="InterPro" id="IPR039424">
    <property type="entry name" value="SBP_5"/>
</dbReference>
<protein>
    <submittedName>
        <fullName evidence="3">ABC transporter substrate-binding protein</fullName>
    </submittedName>
</protein>
<dbReference type="PROSITE" id="PS51257">
    <property type="entry name" value="PROKAR_LIPOPROTEIN"/>
    <property type="match status" value="1"/>
</dbReference>
<gene>
    <name evidence="3" type="ORF">N8K70_01825</name>
</gene>
<keyword evidence="4" id="KW-1185">Reference proteome</keyword>
<dbReference type="Gene3D" id="3.10.105.10">
    <property type="entry name" value="Dipeptide-binding Protein, Domain 3"/>
    <property type="match status" value="1"/>
</dbReference>
<dbReference type="GO" id="GO:0043190">
    <property type="term" value="C:ATP-binding cassette (ABC) transporter complex"/>
    <property type="evidence" value="ECO:0007669"/>
    <property type="project" value="InterPro"/>
</dbReference>
<dbReference type="GO" id="GO:0015833">
    <property type="term" value="P:peptide transport"/>
    <property type="evidence" value="ECO:0007669"/>
    <property type="project" value="TreeGrafter"/>
</dbReference>
<keyword evidence="1" id="KW-0732">Signal</keyword>
<dbReference type="Gene3D" id="3.40.190.10">
    <property type="entry name" value="Periplasmic binding protein-like II"/>
    <property type="match status" value="1"/>
</dbReference>
<evidence type="ECO:0000313" key="3">
    <source>
        <dbReference type="EMBL" id="WOF23440.1"/>
    </source>
</evidence>
<feature type="signal peptide" evidence="1">
    <location>
        <begin position="1"/>
        <end position="27"/>
    </location>
</feature>
<reference evidence="3 4" key="1">
    <citation type="submission" date="2023-02" db="EMBL/GenBank/DDBJ databases">
        <title>Microbacterium betulae sp. nov., isolated from birch wood.</title>
        <authorList>
            <person name="Pasciak M."/>
            <person name="Pawlik K.J."/>
            <person name="Martynowski D."/>
            <person name="Laczmanski L."/>
            <person name="Ciekot J."/>
            <person name="Szponar B."/>
            <person name="Wojcik-Fatla A."/>
            <person name="Mackiewicz B."/>
            <person name="Farian E."/>
            <person name="Cholewa G."/>
            <person name="Cholewa A."/>
            <person name="Dutkiewicz J."/>
        </authorList>
    </citation>
    <scope>NUCLEOTIDE SEQUENCE [LARGE SCALE GENOMIC DNA]</scope>
    <source>
        <strain evidence="3 4">AB</strain>
    </source>
</reference>
<dbReference type="EMBL" id="CP118157">
    <property type="protein sequence ID" value="WOF23440.1"/>
    <property type="molecule type" value="Genomic_DNA"/>
</dbReference>
<accession>A0AA97FI30</accession>
<dbReference type="PANTHER" id="PTHR30290:SF83">
    <property type="entry name" value="ABC TRANSPORTER SUBSTRATE-BINDING PROTEIN"/>
    <property type="match status" value="1"/>
</dbReference>
<dbReference type="AlphaFoldDB" id="A0AA97FI30"/>
<feature type="domain" description="Solute-binding protein family 5" evidence="2">
    <location>
        <begin position="83"/>
        <end position="428"/>
    </location>
</feature>
<dbReference type="Pfam" id="PF00496">
    <property type="entry name" value="SBP_bac_5"/>
    <property type="match status" value="1"/>
</dbReference>
<dbReference type="RefSeq" id="WP_317139912.1">
    <property type="nucleotide sequence ID" value="NZ_CP118157.1"/>
</dbReference>
<dbReference type="Gene3D" id="3.90.76.10">
    <property type="entry name" value="Dipeptide-binding Protein, Domain 1"/>
    <property type="match status" value="1"/>
</dbReference>
<dbReference type="GO" id="GO:0042597">
    <property type="term" value="C:periplasmic space"/>
    <property type="evidence" value="ECO:0007669"/>
    <property type="project" value="UniProtKB-ARBA"/>
</dbReference>
<dbReference type="PANTHER" id="PTHR30290">
    <property type="entry name" value="PERIPLASMIC BINDING COMPONENT OF ABC TRANSPORTER"/>
    <property type="match status" value="1"/>
</dbReference>
<sequence>MNSAHRLPAVLAAGAAIALVLSACSSAVTGGGSGDDGERDTLRIGLSGGVNTLDPHNTASVGSDLSVIGSIYSALVHRTADGEMEPDAAESWERIDALTWRFTLDPDVIFSNGDPLTAEDVVWNFERVQDPDLALRLQSFFTNVVEVTAEDETTVTIRTEQPDADLLQGLSFFYLLDPAWAEEHDPAAEAMGSGPYELTDYTPKGALTLEARDDHWSDPAEIQTVEYADLGGSEAEVNALQTGEIDLVSGLAPKDIERFDGNDDVTLEPIASSRAAFVKLNTTLAPVDDVRVRQALNYAVDKQAIIDSILRGTVEPSNGQILTDNFTGYDPELTAYEYDPEKARELLAEAGYADGFTIALEYPTDTYVESDAIVQAVAAQLAEVGVTVEASTAPFDVWLSKYVQEGDMAQSIYITQSWQTTSGFLGLFEQSSPYAYWNDDTYTELLDTARFAETAEEQDAAYAETLAHFREQAPVLFLFPQPAIYGHDAALEWTPSADGWILPYDMAFTG</sequence>
<dbReference type="GO" id="GO:1904680">
    <property type="term" value="F:peptide transmembrane transporter activity"/>
    <property type="evidence" value="ECO:0007669"/>
    <property type="project" value="TreeGrafter"/>
</dbReference>
<organism evidence="3 4">
    <name type="scientific">Microbacterium betulae</name>
    <dbReference type="NCBI Taxonomy" id="2981139"/>
    <lineage>
        <taxon>Bacteria</taxon>
        <taxon>Bacillati</taxon>
        <taxon>Actinomycetota</taxon>
        <taxon>Actinomycetes</taxon>
        <taxon>Micrococcales</taxon>
        <taxon>Microbacteriaceae</taxon>
        <taxon>Microbacterium</taxon>
    </lineage>
</organism>
<proteinExistence type="predicted"/>